<feature type="compositionally biased region" description="Basic and acidic residues" evidence="1">
    <location>
        <begin position="265"/>
        <end position="282"/>
    </location>
</feature>
<feature type="compositionally biased region" description="Basic and acidic residues" evidence="1">
    <location>
        <begin position="442"/>
        <end position="452"/>
    </location>
</feature>
<dbReference type="EMBL" id="KQ947406">
    <property type="protein sequence ID" value="KUJ22819.1"/>
    <property type="molecule type" value="Genomic_DNA"/>
</dbReference>
<gene>
    <name evidence="3" type="ORF">LY89DRAFT_664605</name>
</gene>
<feature type="compositionally biased region" description="Basic and acidic residues" evidence="1">
    <location>
        <begin position="798"/>
        <end position="809"/>
    </location>
</feature>
<dbReference type="Proteomes" id="UP000070700">
    <property type="component" value="Unassembled WGS sequence"/>
</dbReference>
<feature type="compositionally biased region" description="Polar residues" evidence="1">
    <location>
        <begin position="737"/>
        <end position="746"/>
    </location>
</feature>
<sequence>MSSRRHIRTLRRLQRKLWDSIRKMEDRLECRSCSVPRELRQAIGSLSIYCGKRIDAADRFIRRYRKQFATRFFHWILLGLPGFNLFTEFHTQLVDCQQWADVIIQTMAILLLSAEARAISINRDLHPQNVPRGAEEVKCWVHLPESFTYCKVEEGWAKIECREDLKEALEVTQIQHPRRIRNRNDLVSNGVDLDGLELLVGRILYNGSIPSSTESISYTRSPPPIESRPNQHRRRYRTTRAVSPNQRPEANNALTASITYTRPIGQRDDLSTRIQVPKRDAHQPSTTIPDDQRSRRPRSVQPTNIHPKDLLSNTFQHGPAETIALNIPLLNTGPNIRRNDLPPDVRPPNTRLEVRPTDTHNTRRVDIHPAVGPRTVLQDKLERVYPFHQPYQPTPAAKHWVANGEPRIVDLFVRKDEESSRREDCDVIPDVTRQGQTKPRSQRQDKYTRTEEIQSQLVHPQQESHVTVEKSSSQRPEPVLRRSRRRSPNYNSENEQLQHGVPLTRVPLSAKISPSDVPHMYQKHQVGGDIRPLPLAQRRIINLADRRDFTERPTLNTMEKIPQHDRTQKNVRQKEEHVRPQGRPKVETHSGIGVDLPRDQTRNRTAIDNSIAPVLKPEQLPRSRQSRSKHREPSVNHTHKTNAAHFNGSMDCDTSSFPDTPLPHRVSLSKDDRRRLESLEIKQPVPRRNSLQFRGDLRNYATPITDHNANNHRNMADNANMERKPDKFLQKRPPGSSHISSEKTQMSRTSSRAPSSSGYDPGIGMSRTESQTSNPVFESSTDSAARRGSTKQMPLAYKFDEGRRGRRDVSASSYDSGIGMSSDAESQR</sequence>
<dbReference type="RefSeq" id="XP_018077174.1">
    <property type="nucleotide sequence ID" value="XM_018212787.1"/>
</dbReference>
<dbReference type="InParanoid" id="A0A194XRZ2"/>
<evidence type="ECO:0000256" key="2">
    <source>
        <dbReference type="SAM" id="Phobius"/>
    </source>
</evidence>
<feature type="compositionally biased region" description="Polar residues" evidence="1">
    <location>
        <begin position="211"/>
        <end position="220"/>
    </location>
</feature>
<feature type="region of interest" description="Disordered" evidence="1">
    <location>
        <begin position="554"/>
        <end position="683"/>
    </location>
</feature>
<keyword evidence="2" id="KW-0472">Membrane</keyword>
<feature type="compositionally biased region" description="Low complexity" evidence="1">
    <location>
        <begin position="747"/>
        <end position="757"/>
    </location>
</feature>
<feature type="compositionally biased region" description="Basic and acidic residues" evidence="1">
    <location>
        <begin position="561"/>
        <end position="588"/>
    </location>
</feature>
<evidence type="ECO:0000313" key="4">
    <source>
        <dbReference type="Proteomes" id="UP000070700"/>
    </source>
</evidence>
<proteinExistence type="predicted"/>
<feature type="region of interest" description="Disordered" evidence="1">
    <location>
        <begin position="335"/>
        <end position="355"/>
    </location>
</feature>
<dbReference type="AlphaFoldDB" id="A0A194XRZ2"/>
<feature type="region of interest" description="Disordered" evidence="1">
    <location>
        <begin position="211"/>
        <end position="314"/>
    </location>
</feature>
<keyword evidence="2" id="KW-1133">Transmembrane helix</keyword>
<dbReference type="KEGG" id="psco:LY89DRAFT_664605"/>
<feature type="region of interest" description="Disordered" evidence="1">
    <location>
        <begin position="726"/>
        <end position="828"/>
    </location>
</feature>
<name>A0A194XRZ2_MOLSC</name>
<protein>
    <submittedName>
        <fullName evidence="3">Uncharacterized protein</fullName>
    </submittedName>
</protein>
<feature type="region of interest" description="Disordered" evidence="1">
    <location>
        <begin position="419"/>
        <end position="503"/>
    </location>
</feature>
<accession>A0A194XRZ2</accession>
<feature type="compositionally biased region" description="Polar residues" evidence="1">
    <location>
        <begin position="767"/>
        <end position="783"/>
    </location>
</feature>
<feature type="transmembrane region" description="Helical" evidence="2">
    <location>
        <begin position="68"/>
        <end position="86"/>
    </location>
</feature>
<organism evidence="3 4">
    <name type="scientific">Mollisia scopiformis</name>
    <name type="common">Conifer needle endophyte fungus</name>
    <name type="synonym">Phialocephala scopiformis</name>
    <dbReference type="NCBI Taxonomy" id="149040"/>
    <lineage>
        <taxon>Eukaryota</taxon>
        <taxon>Fungi</taxon>
        <taxon>Dikarya</taxon>
        <taxon>Ascomycota</taxon>
        <taxon>Pezizomycotina</taxon>
        <taxon>Leotiomycetes</taxon>
        <taxon>Helotiales</taxon>
        <taxon>Mollisiaceae</taxon>
        <taxon>Mollisia</taxon>
    </lineage>
</organism>
<dbReference type="GeneID" id="28822513"/>
<feature type="compositionally biased region" description="Polar residues" evidence="1">
    <location>
        <begin position="240"/>
        <end position="260"/>
    </location>
</feature>
<feature type="compositionally biased region" description="Polar residues" evidence="1">
    <location>
        <begin position="453"/>
        <end position="474"/>
    </location>
</feature>
<feature type="compositionally biased region" description="Basic and acidic residues" evidence="1">
    <location>
        <begin position="668"/>
        <end position="680"/>
    </location>
</feature>
<keyword evidence="2" id="KW-0812">Transmembrane</keyword>
<evidence type="ECO:0000256" key="1">
    <source>
        <dbReference type="SAM" id="MobiDB-lite"/>
    </source>
</evidence>
<reference evidence="3 4" key="1">
    <citation type="submission" date="2015-10" db="EMBL/GenBank/DDBJ databases">
        <title>Full genome of DAOMC 229536 Phialocephala scopiformis, a fungal endophyte of spruce producing the potent anti-insectan compound rugulosin.</title>
        <authorList>
            <consortium name="DOE Joint Genome Institute"/>
            <person name="Walker A.K."/>
            <person name="Frasz S.L."/>
            <person name="Seifert K.A."/>
            <person name="Miller J.D."/>
            <person name="Mondo S.J."/>
            <person name="Labutti K."/>
            <person name="Lipzen A."/>
            <person name="Dockter R."/>
            <person name="Kennedy M."/>
            <person name="Grigoriev I.V."/>
            <person name="Spatafora J.W."/>
        </authorList>
    </citation>
    <scope>NUCLEOTIDE SEQUENCE [LARGE SCALE GENOMIC DNA]</scope>
    <source>
        <strain evidence="3 4">CBS 120377</strain>
    </source>
</reference>
<evidence type="ECO:0000313" key="3">
    <source>
        <dbReference type="EMBL" id="KUJ22819.1"/>
    </source>
</evidence>
<keyword evidence="4" id="KW-1185">Reference proteome</keyword>